<dbReference type="CDD" id="cd01300">
    <property type="entry name" value="YtcJ_like"/>
    <property type="match status" value="1"/>
</dbReference>
<dbReference type="InterPro" id="IPR011059">
    <property type="entry name" value="Metal-dep_hydrolase_composite"/>
</dbReference>
<dbReference type="Gene3D" id="3.20.20.140">
    <property type="entry name" value="Metal-dependent hydrolases"/>
    <property type="match status" value="1"/>
</dbReference>
<evidence type="ECO:0000313" key="2">
    <source>
        <dbReference type="EMBL" id="AGF58970.1"/>
    </source>
</evidence>
<organism evidence="2 3">
    <name type="scientific">Clostridium saccharoperbutylacetonicum N1-4(HMT)</name>
    <dbReference type="NCBI Taxonomy" id="931276"/>
    <lineage>
        <taxon>Bacteria</taxon>
        <taxon>Bacillati</taxon>
        <taxon>Bacillota</taxon>
        <taxon>Clostridia</taxon>
        <taxon>Eubacteriales</taxon>
        <taxon>Clostridiaceae</taxon>
        <taxon>Clostridium</taxon>
    </lineage>
</organism>
<dbReference type="STRING" id="36745.CLSAP_49710"/>
<dbReference type="InterPro" id="IPR033932">
    <property type="entry name" value="YtcJ-like"/>
</dbReference>
<dbReference type="RefSeq" id="WP_015395278.1">
    <property type="nucleotide sequence ID" value="NC_020291.1"/>
</dbReference>
<dbReference type="OrthoDB" id="9767366at2"/>
<dbReference type="InterPro" id="IPR013108">
    <property type="entry name" value="Amidohydro_3"/>
</dbReference>
<dbReference type="Gene3D" id="3.10.310.70">
    <property type="match status" value="1"/>
</dbReference>
<dbReference type="eggNOG" id="COG1574">
    <property type="taxonomic scope" value="Bacteria"/>
</dbReference>
<dbReference type="Proteomes" id="UP000011728">
    <property type="component" value="Chromosome"/>
</dbReference>
<evidence type="ECO:0000313" key="3">
    <source>
        <dbReference type="Proteomes" id="UP000011728"/>
    </source>
</evidence>
<reference evidence="2 3" key="1">
    <citation type="submission" date="2013-02" db="EMBL/GenBank/DDBJ databases">
        <title>Genome sequence of Clostridium saccharoperbutylacetonicum N1-4(HMT).</title>
        <authorList>
            <person name="Poehlein A."/>
            <person name="Daniel R."/>
        </authorList>
    </citation>
    <scope>NUCLEOTIDE SEQUENCE [LARGE SCALE GENOMIC DNA]</scope>
    <source>
        <strain evidence="3">N1-4(HMT)</strain>
    </source>
</reference>
<gene>
    <name evidence="2" type="ORF">Cspa_c52220</name>
</gene>
<name>M1M063_9CLOT</name>
<dbReference type="Gene3D" id="2.30.40.10">
    <property type="entry name" value="Urease, subunit C, domain 1"/>
    <property type="match status" value="1"/>
</dbReference>
<dbReference type="HOGENOM" id="CLU_009942_1_0_9"/>
<feature type="domain" description="Amidohydrolase 3" evidence="1">
    <location>
        <begin position="58"/>
        <end position="580"/>
    </location>
</feature>
<keyword evidence="3" id="KW-1185">Reference proteome</keyword>
<dbReference type="InterPro" id="IPR032466">
    <property type="entry name" value="Metal_Hydrolase"/>
</dbReference>
<evidence type="ECO:0000259" key="1">
    <source>
        <dbReference type="Pfam" id="PF07969"/>
    </source>
</evidence>
<accession>M1M063</accession>
<dbReference type="PANTHER" id="PTHR22642">
    <property type="entry name" value="IMIDAZOLONEPROPIONASE"/>
    <property type="match status" value="1"/>
</dbReference>
<keyword evidence="2" id="KW-0378">Hydrolase</keyword>
<dbReference type="Pfam" id="PF07969">
    <property type="entry name" value="Amidohydro_3"/>
    <property type="match status" value="1"/>
</dbReference>
<dbReference type="GO" id="GO:0016810">
    <property type="term" value="F:hydrolase activity, acting on carbon-nitrogen (but not peptide) bonds"/>
    <property type="evidence" value="ECO:0007669"/>
    <property type="project" value="InterPro"/>
</dbReference>
<dbReference type="PANTHER" id="PTHR22642:SF2">
    <property type="entry name" value="PROTEIN LONG AFTER FAR-RED 3"/>
    <property type="match status" value="1"/>
</dbReference>
<dbReference type="EMBL" id="CP004121">
    <property type="protein sequence ID" value="AGF58970.1"/>
    <property type="molecule type" value="Genomic_DNA"/>
</dbReference>
<protein>
    <submittedName>
        <fullName evidence="2">Putative TIM-barrel fold metal-dependent hydrolase</fullName>
    </submittedName>
</protein>
<dbReference type="SUPFAM" id="SSF51556">
    <property type="entry name" value="Metallo-dependent hydrolases"/>
    <property type="match status" value="1"/>
</dbReference>
<dbReference type="AlphaFoldDB" id="M1M063"/>
<dbReference type="SUPFAM" id="SSF51338">
    <property type="entry name" value="Composite domain of metallo-dependent hydrolases"/>
    <property type="match status" value="1"/>
</dbReference>
<dbReference type="KEGG" id="csr:Cspa_c52220"/>
<proteinExistence type="predicted"/>
<sequence length="583" mass="67236">MKLNEKSASDIVKVFINGVIYSIDEKSSIYEAMAIKDGKIVALGTNDEISNYFIDKKEIIDLKSRTVLPGFIDAHCNMSDRGIMTKGDLSLFQCNNVTEYLIYIQNYIDTHPDEKIIYGIGWRNSIFEKSGEELNYYSEVFKGPNKKWLDKIETDKPIVLRSFDGHSLWLNSKAFEYFKITPNTNVPNGGRIELDEQNQLWGILKENAVYLVNIDWIGKYEDKDYIDNFIKYQKLQHSHGVTTIGLIDTKEVKMPLELYGKLENMKELKLRIVYGVTILPKELCKRSVNEQLHELKRNRIIYSTELFLVSVAKFFSDGIIENMTAFLFKPYTLIDDKCNEKQGLFLWNINELKEGIKMANRLEFNVCIHAKGDLACKFAIDGIEYSIINNQNKTFRNSLIHVDLITQYYIRKMKALKINTIIEPCWFYKSMSLSKNEVLAIGKERAYRQYPVKSLVDLGVITAATSDDNTSVKINPLEAIECATVRNLYDFLPSGYPEIINMNDVKYRLNPRERISIVEAIKMFTINAAYVLGKEKEIGSLEIGKKADFIVLDKDIVWTNPLDIGNININRTYFNGELVYLNE</sequence>
<dbReference type="PATRIC" id="fig|931276.5.peg.5275"/>